<accession>A0ABT7CXG2</accession>
<evidence type="ECO:0000313" key="2">
    <source>
        <dbReference type="Proteomes" id="UP001228581"/>
    </source>
</evidence>
<dbReference type="RefSeq" id="WP_314004850.1">
    <property type="nucleotide sequence ID" value="NZ_JASJOT010000046.1"/>
</dbReference>
<name>A0ABT7CXG2_9BACT</name>
<reference evidence="1 2" key="1">
    <citation type="submission" date="2023-05" db="EMBL/GenBank/DDBJ databases">
        <authorList>
            <person name="Zhang X."/>
        </authorList>
    </citation>
    <scope>NUCLEOTIDE SEQUENCE [LARGE SCALE GENOMIC DNA]</scope>
    <source>
        <strain evidence="1 2">DM2B3-1</strain>
    </source>
</reference>
<evidence type="ECO:0000313" key="1">
    <source>
        <dbReference type="EMBL" id="MDJ1498437.1"/>
    </source>
</evidence>
<evidence type="ECO:0008006" key="3">
    <source>
        <dbReference type="Google" id="ProtNLM"/>
    </source>
</evidence>
<dbReference type="EMBL" id="JASJOT010000046">
    <property type="protein sequence ID" value="MDJ1498437.1"/>
    <property type="molecule type" value="Genomic_DNA"/>
</dbReference>
<sequence length="321" mass="36609">MPIHTPYRKYSLTLFIQLGFLFCLISCQTELVAPKLSASADSASHSAARQIPIIQLQKSIQYKFTYSGLSPQSVFYDILNGSGYIFTYVYPQGSATPTSIRVESGGLEKRNFQGYMYLKYNTSGQVSEITYNFYPYNIPYKWVIDYDSQGRIYFFYNETTEYKYVHYTLITYSGDNVSKIDNYSYDSKGNTTAERHYIVKAVDPGVKHPLSIADSPTRLLLMIAQDFSTGTSIWRIHPFDALTYLSGYGTNVISQVGVKRKFLIDNVVQEDGDDIVAVYKANTSGVATNFLAFSGRYHDWNDIFTYQTFSLYIPDFPNLRP</sequence>
<comment type="caution">
    <text evidence="1">The sequence shown here is derived from an EMBL/GenBank/DDBJ whole genome shotgun (WGS) entry which is preliminary data.</text>
</comment>
<dbReference type="Proteomes" id="UP001228581">
    <property type="component" value="Unassembled WGS sequence"/>
</dbReference>
<proteinExistence type="predicted"/>
<gene>
    <name evidence="1" type="ORF">QNI19_36215</name>
</gene>
<organism evidence="1 2">
    <name type="scientific">Xanthocytophaga flava</name>
    <dbReference type="NCBI Taxonomy" id="3048013"/>
    <lineage>
        <taxon>Bacteria</taxon>
        <taxon>Pseudomonadati</taxon>
        <taxon>Bacteroidota</taxon>
        <taxon>Cytophagia</taxon>
        <taxon>Cytophagales</taxon>
        <taxon>Rhodocytophagaceae</taxon>
        <taxon>Xanthocytophaga</taxon>
    </lineage>
</organism>
<keyword evidence="2" id="KW-1185">Reference proteome</keyword>
<protein>
    <recommendedName>
        <fullName evidence="3">DUF4595 domain-containing protein</fullName>
    </recommendedName>
</protein>